<feature type="region of interest" description="Disordered" evidence="7">
    <location>
        <begin position="754"/>
        <end position="778"/>
    </location>
</feature>
<evidence type="ECO:0000256" key="7">
    <source>
        <dbReference type="SAM" id="MobiDB-lite"/>
    </source>
</evidence>
<dbReference type="InterPro" id="IPR050982">
    <property type="entry name" value="Auxin_biosynth/cation_transpt"/>
</dbReference>
<keyword evidence="3 6" id="KW-0274">FAD</keyword>
<name>A0AAD3DLC1_9CHLO</name>
<keyword evidence="2 6" id="KW-0285">Flavoprotein</keyword>
<comment type="cofactor">
    <cofactor evidence="6">
        <name>FAD</name>
        <dbReference type="ChEBI" id="CHEBI:57692"/>
    </cofactor>
</comment>
<dbReference type="InterPro" id="IPR020946">
    <property type="entry name" value="Flavin_mOase-like"/>
</dbReference>
<evidence type="ECO:0000256" key="2">
    <source>
        <dbReference type="ARBA" id="ARBA00022630"/>
    </source>
</evidence>
<dbReference type="InterPro" id="IPR036188">
    <property type="entry name" value="FAD/NAD-bd_sf"/>
</dbReference>
<comment type="caution">
    <text evidence="8">The sequence shown here is derived from an EMBL/GenBank/DDBJ whole genome shotgun (WGS) entry which is preliminary data.</text>
</comment>
<dbReference type="PANTHER" id="PTHR43539:SF78">
    <property type="entry name" value="FLAVIN-CONTAINING MONOOXYGENASE"/>
    <property type="match status" value="1"/>
</dbReference>
<reference evidence="8 9" key="1">
    <citation type="journal article" date="2021" name="Sci. Rep.">
        <title>Genome sequencing of the multicellular alga Astrephomene provides insights into convergent evolution of germ-soma differentiation.</title>
        <authorList>
            <person name="Yamashita S."/>
            <person name="Yamamoto K."/>
            <person name="Matsuzaki R."/>
            <person name="Suzuki S."/>
            <person name="Yamaguchi H."/>
            <person name="Hirooka S."/>
            <person name="Minakuchi Y."/>
            <person name="Miyagishima S."/>
            <person name="Kawachi M."/>
            <person name="Toyoda A."/>
            <person name="Nozaki H."/>
        </authorList>
    </citation>
    <scope>NUCLEOTIDE SEQUENCE [LARGE SCALE GENOMIC DNA]</scope>
    <source>
        <strain evidence="8 9">NIES-4017</strain>
    </source>
</reference>
<feature type="compositionally biased region" description="Low complexity" evidence="7">
    <location>
        <begin position="766"/>
        <end position="777"/>
    </location>
</feature>
<dbReference type="PRINTS" id="PR00370">
    <property type="entry name" value="FMOXYGENASE"/>
</dbReference>
<dbReference type="AlphaFoldDB" id="A0AAD3DLC1"/>
<dbReference type="SUPFAM" id="SSF51905">
    <property type="entry name" value="FAD/NAD(P)-binding domain"/>
    <property type="match status" value="2"/>
</dbReference>
<dbReference type="GO" id="GO:0103075">
    <property type="term" value="F:indole-3-pyruvate monooxygenase activity"/>
    <property type="evidence" value="ECO:0007669"/>
    <property type="project" value="UniProtKB-EC"/>
</dbReference>
<dbReference type="Gene3D" id="3.50.50.60">
    <property type="entry name" value="FAD/NAD(P)-binding domain"/>
    <property type="match status" value="4"/>
</dbReference>
<dbReference type="Proteomes" id="UP001054857">
    <property type="component" value="Unassembled WGS sequence"/>
</dbReference>
<dbReference type="PANTHER" id="PTHR43539">
    <property type="entry name" value="FLAVIN-BINDING MONOOXYGENASE-LIKE PROTEIN (AFU_ORTHOLOGUE AFUA_4G09220)"/>
    <property type="match status" value="1"/>
</dbReference>
<dbReference type="EC" id="1.-.-.-" evidence="6"/>
<feature type="region of interest" description="Disordered" evidence="7">
    <location>
        <begin position="603"/>
        <end position="636"/>
    </location>
</feature>
<organism evidence="8 9">
    <name type="scientific">Astrephomene gubernaculifera</name>
    <dbReference type="NCBI Taxonomy" id="47775"/>
    <lineage>
        <taxon>Eukaryota</taxon>
        <taxon>Viridiplantae</taxon>
        <taxon>Chlorophyta</taxon>
        <taxon>core chlorophytes</taxon>
        <taxon>Chlorophyceae</taxon>
        <taxon>CS clade</taxon>
        <taxon>Chlamydomonadales</taxon>
        <taxon>Astrephomenaceae</taxon>
        <taxon>Astrephomene</taxon>
    </lineage>
</organism>
<comment type="catalytic activity">
    <reaction evidence="5">
        <text>indole-3-pyruvate + NADPH + O2 + H(+) = (indol-3-yl)acetate + CO2 + NADP(+) + H2O</text>
        <dbReference type="Rhea" id="RHEA:34331"/>
        <dbReference type="ChEBI" id="CHEBI:15377"/>
        <dbReference type="ChEBI" id="CHEBI:15378"/>
        <dbReference type="ChEBI" id="CHEBI:15379"/>
        <dbReference type="ChEBI" id="CHEBI:16526"/>
        <dbReference type="ChEBI" id="CHEBI:17640"/>
        <dbReference type="ChEBI" id="CHEBI:30854"/>
        <dbReference type="ChEBI" id="CHEBI:57783"/>
        <dbReference type="ChEBI" id="CHEBI:58349"/>
        <dbReference type="EC" id="1.14.13.168"/>
    </reaction>
</comment>
<evidence type="ECO:0000313" key="9">
    <source>
        <dbReference type="Proteomes" id="UP001054857"/>
    </source>
</evidence>
<comment type="similarity">
    <text evidence="1 6">Belongs to the FMO family.</text>
</comment>
<gene>
    <name evidence="8" type="ORF">Agub_g2666</name>
</gene>
<evidence type="ECO:0000256" key="1">
    <source>
        <dbReference type="ARBA" id="ARBA00009183"/>
    </source>
</evidence>
<sequence length="862" mass="95074">MDQTHSHERSFFEGGGLVPPPGRLHKVLIVGAGVAGLQTARQFLKLGAQVLVLEANDDVGGVWIRNYFGFGLQVPWRMYQFPEYPWPKDLQPTSEYPTGQEVQEYVRAYCREYDLRRYVRFNCKLLRLRWCPGSRQWDALYCDTLKEKFFKVTVDYAVVCAGIYSQPYIPDYEGTDSYAGIQLHAKDFADLSLARGRRVVIVGAGKTALDCVGSIMATNTATSVTLLYRQAHWPLPRRMLGTSVRRLLFNRAMTSMMPPYYTAGRAAAGASRALAPLRKLFWRSMESLISRKFRITEQMRPRVHLPTDLFYGGQILDNTMDKLVRSEALLTVKGEINRFVRNGVILQDGNFVAADLVLYCTGYLKTYEYLEGDMRARLDLQKDGLYLYRNCLPYAVPHLAFIGSEVSTYNNILTDGLQALWLAHVLTGRLQLPPPPVMAEDVRAQQRWRRTVMPAQRSRGSVLMLYQMQYHDQLLEDMGMPPRRKGLNLLAECFGAYTAFDYRTILTDDDTVLAARRAAEQLAAAGVPQAVLAATTAGRGGVMVEAAAATPSAAAATAPPSRHGTALHDGSGGGGCIYGSTTRHHHGGGGGANNTISVRSLLAGSDDPSGEKVMGVTRSPSPSPLPVRGGSFGGSGGGGTHVGAAAAAAGAPPSASSAAVAAAAAGLLLGRNLSHNGRSFGHHTNLPFRITEGDFEPPLRHPRVLRMLLPRTFRPPRPRASHATPGPRLRCRKDRLPTRLLILRCIRARCQNPRHNRHRTRRRRSSSSSTGLLGGNRWTSHKGPWRAVLLLPPHPPVPAGLNSNPTIANNNNNNSSDSNKYNTYSIRSPCLTTRSRSLQTAVDQQHCCRRRQYCAAWRRRLG</sequence>
<keyword evidence="9" id="KW-1185">Reference proteome</keyword>
<dbReference type="GO" id="GO:0050661">
    <property type="term" value="F:NADP binding"/>
    <property type="evidence" value="ECO:0007669"/>
    <property type="project" value="InterPro"/>
</dbReference>
<dbReference type="GO" id="GO:0004499">
    <property type="term" value="F:N,N-dimethylaniline monooxygenase activity"/>
    <property type="evidence" value="ECO:0007669"/>
    <property type="project" value="InterPro"/>
</dbReference>
<accession>A0AAD3DLC1</accession>
<dbReference type="InterPro" id="IPR000960">
    <property type="entry name" value="Flavin_mOase"/>
</dbReference>
<protein>
    <recommendedName>
        <fullName evidence="6">Flavin-containing monooxygenase</fullName>
        <ecNumber evidence="6">1.-.-.-</ecNumber>
    </recommendedName>
</protein>
<evidence type="ECO:0000256" key="5">
    <source>
        <dbReference type="ARBA" id="ARBA00047707"/>
    </source>
</evidence>
<evidence type="ECO:0000256" key="6">
    <source>
        <dbReference type="RuleBase" id="RU361177"/>
    </source>
</evidence>
<evidence type="ECO:0000256" key="3">
    <source>
        <dbReference type="ARBA" id="ARBA00022827"/>
    </source>
</evidence>
<evidence type="ECO:0000256" key="4">
    <source>
        <dbReference type="ARBA" id="ARBA00023002"/>
    </source>
</evidence>
<keyword evidence="4 6" id="KW-0560">Oxidoreductase</keyword>
<keyword evidence="6" id="KW-0503">Monooxygenase</keyword>
<dbReference type="EMBL" id="BMAR01000002">
    <property type="protein sequence ID" value="GFR41986.1"/>
    <property type="molecule type" value="Genomic_DNA"/>
</dbReference>
<dbReference type="GO" id="GO:0050660">
    <property type="term" value="F:flavin adenine dinucleotide binding"/>
    <property type="evidence" value="ECO:0007669"/>
    <property type="project" value="InterPro"/>
</dbReference>
<evidence type="ECO:0000313" key="8">
    <source>
        <dbReference type="EMBL" id="GFR41986.1"/>
    </source>
</evidence>
<feature type="compositionally biased region" description="Basic residues" evidence="7">
    <location>
        <begin position="754"/>
        <end position="765"/>
    </location>
</feature>
<dbReference type="Pfam" id="PF00743">
    <property type="entry name" value="FMO-like"/>
    <property type="match status" value="1"/>
</dbReference>
<proteinExistence type="inferred from homology"/>